<evidence type="ECO:0000313" key="2">
    <source>
        <dbReference type="EMBL" id="KAG5839867.1"/>
    </source>
</evidence>
<dbReference type="InterPro" id="IPR031410">
    <property type="entry name" value="SAXO4"/>
</dbReference>
<feature type="compositionally biased region" description="Polar residues" evidence="1">
    <location>
        <begin position="143"/>
        <end position="152"/>
    </location>
</feature>
<evidence type="ECO:0000313" key="3">
    <source>
        <dbReference type="Proteomes" id="UP001044222"/>
    </source>
</evidence>
<dbReference type="PANTHER" id="PTHR34349">
    <property type="entry name" value="PROTEIN PHOSPHATASE 1 REGULATORY SUBUNIT 32"/>
    <property type="match status" value="1"/>
</dbReference>
<dbReference type="PANTHER" id="PTHR34349:SF1">
    <property type="entry name" value="PROTEIN PHOSPHATASE 1 REGULATORY SUBUNIT 32"/>
    <property type="match status" value="1"/>
</dbReference>
<dbReference type="GO" id="GO:0019902">
    <property type="term" value="F:phosphatase binding"/>
    <property type="evidence" value="ECO:0007669"/>
    <property type="project" value="TreeGrafter"/>
</dbReference>
<proteinExistence type="predicted"/>
<evidence type="ECO:0000256" key="1">
    <source>
        <dbReference type="SAM" id="MobiDB-lite"/>
    </source>
</evidence>
<feature type="region of interest" description="Disordered" evidence="1">
    <location>
        <begin position="1"/>
        <end position="24"/>
    </location>
</feature>
<protein>
    <submittedName>
        <fullName evidence="2">Uncharacterized protein</fullName>
    </submittedName>
</protein>
<name>A0A9D3LZK6_ANGAN</name>
<organism evidence="2 3">
    <name type="scientific">Anguilla anguilla</name>
    <name type="common">European freshwater eel</name>
    <name type="synonym">Muraena anguilla</name>
    <dbReference type="NCBI Taxonomy" id="7936"/>
    <lineage>
        <taxon>Eukaryota</taxon>
        <taxon>Metazoa</taxon>
        <taxon>Chordata</taxon>
        <taxon>Craniata</taxon>
        <taxon>Vertebrata</taxon>
        <taxon>Euteleostomi</taxon>
        <taxon>Actinopterygii</taxon>
        <taxon>Neopterygii</taxon>
        <taxon>Teleostei</taxon>
        <taxon>Anguilliformes</taxon>
        <taxon>Anguillidae</taxon>
        <taxon>Anguilla</taxon>
    </lineage>
</organism>
<feature type="region of interest" description="Disordered" evidence="1">
    <location>
        <begin position="42"/>
        <end position="67"/>
    </location>
</feature>
<dbReference type="AlphaFoldDB" id="A0A9D3LZK6"/>
<gene>
    <name evidence="2" type="ORF">ANANG_G00209670</name>
</gene>
<sequence length="225" mass="24684">MDEQVETDKPPLSAGNPRGQINSSTLNCPFLPAPYFSQKNVESGYSRHSRDPLGWPACPPPPPPPPPPARVLKTLVVGKKEESGFVRNTSKLKTLGQTFDDPQRFLTFYNSEFCYGGVLSQMRPEFRGYEMLSFPAPYGLQESGFTRGNGNPLTGPPGVGSDSRPSAPKAGSVPKVPIIGRKERSGFVSNMPNFQRLGDTLQDPQRFLTHYQSTFCNVASFRSNG</sequence>
<reference evidence="2" key="1">
    <citation type="submission" date="2021-01" db="EMBL/GenBank/DDBJ databases">
        <title>A chromosome-scale assembly of European eel, Anguilla anguilla.</title>
        <authorList>
            <person name="Henkel C."/>
            <person name="Jong-Raadsen S.A."/>
            <person name="Dufour S."/>
            <person name="Weltzien F.-A."/>
            <person name="Palstra A.P."/>
            <person name="Pelster B."/>
            <person name="Spaink H.P."/>
            <person name="Van Den Thillart G.E."/>
            <person name="Jansen H."/>
            <person name="Zahm M."/>
            <person name="Klopp C."/>
            <person name="Cedric C."/>
            <person name="Louis A."/>
            <person name="Berthelot C."/>
            <person name="Parey E."/>
            <person name="Roest Crollius H."/>
            <person name="Montfort J."/>
            <person name="Robinson-Rechavi M."/>
            <person name="Bucao C."/>
            <person name="Bouchez O."/>
            <person name="Gislard M."/>
            <person name="Lluch J."/>
            <person name="Milhes M."/>
            <person name="Lampietro C."/>
            <person name="Lopez Roques C."/>
            <person name="Donnadieu C."/>
            <person name="Braasch I."/>
            <person name="Desvignes T."/>
            <person name="Postlethwait J."/>
            <person name="Bobe J."/>
            <person name="Guiguen Y."/>
            <person name="Dirks R."/>
        </authorList>
    </citation>
    <scope>NUCLEOTIDE SEQUENCE</scope>
    <source>
        <strain evidence="2">Tag_6206</strain>
        <tissue evidence="2">Liver</tissue>
    </source>
</reference>
<dbReference type="Proteomes" id="UP001044222">
    <property type="component" value="Chromosome 11"/>
</dbReference>
<dbReference type="EMBL" id="JAFIRN010000011">
    <property type="protein sequence ID" value="KAG5839867.1"/>
    <property type="molecule type" value="Genomic_DNA"/>
</dbReference>
<keyword evidence="3" id="KW-1185">Reference proteome</keyword>
<feature type="region of interest" description="Disordered" evidence="1">
    <location>
        <begin position="143"/>
        <end position="176"/>
    </location>
</feature>
<comment type="caution">
    <text evidence="2">The sequence shown here is derived from an EMBL/GenBank/DDBJ whole genome shotgun (WGS) entry which is preliminary data.</text>
</comment>
<accession>A0A9D3LZK6</accession>
<feature type="compositionally biased region" description="Pro residues" evidence="1">
    <location>
        <begin position="57"/>
        <end position="67"/>
    </location>
</feature>